<evidence type="ECO:0000256" key="3">
    <source>
        <dbReference type="ARBA" id="ARBA00022490"/>
    </source>
</evidence>
<evidence type="ECO:0000313" key="11">
    <source>
        <dbReference type="Proteomes" id="UP000070412"/>
    </source>
</evidence>
<dbReference type="PROSITE" id="PS51363">
    <property type="entry name" value="W2"/>
    <property type="match status" value="1"/>
</dbReference>
<dbReference type="InterPro" id="IPR051956">
    <property type="entry name" value="eIF2B_epsilon"/>
</dbReference>
<evidence type="ECO:0000256" key="4">
    <source>
        <dbReference type="ARBA" id="ARBA00044144"/>
    </source>
</evidence>
<evidence type="ECO:0000256" key="5">
    <source>
        <dbReference type="ARBA" id="ARBA00044345"/>
    </source>
</evidence>
<dbReference type="AlphaFoldDB" id="A0A834VEK6"/>
<feature type="region of interest" description="Disordered" evidence="7">
    <location>
        <begin position="430"/>
        <end position="463"/>
    </location>
</feature>
<evidence type="ECO:0000256" key="7">
    <source>
        <dbReference type="SAM" id="MobiDB-lite"/>
    </source>
</evidence>
<organism evidence="9">
    <name type="scientific">Sarcoptes scabiei</name>
    <name type="common">Itch mite</name>
    <name type="synonym">Acarus scabiei</name>
    <dbReference type="NCBI Taxonomy" id="52283"/>
    <lineage>
        <taxon>Eukaryota</taxon>
        <taxon>Metazoa</taxon>
        <taxon>Ecdysozoa</taxon>
        <taxon>Arthropoda</taxon>
        <taxon>Chelicerata</taxon>
        <taxon>Arachnida</taxon>
        <taxon>Acari</taxon>
        <taxon>Acariformes</taxon>
        <taxon>Sarcoptiformes</taxon>
        <taxon>Astigmata</taxon>
        <taxon>Psoroptidia</taxon>
        <taxon>Sarcoptoidea</taxon>
        <taxon>Sarcoptidae</taxon>
        <taxon>Sarcoptinae</taxon>
        <taxon>Sarcoptes</taxon>
    </lineage>
</organism>
<reference evidence="10" key="3">
    <citation type="submission" date="2022-06" db="UniProtKB">
        <authorList>
            <consortium name="EnsemblMetazoa"/>
        </authorList>
    </citation>
    <scope>IDENTIFICATION</scope>
</reference>
<dbReference type="Proteomes" id="UP000070412">
    <property type="component" value="Unassembled WGS sequence"/>
</dbReference>
<proteinExistence type="inferred from homology"/>
<sequence>MDLKKIDKEITQAVVFIDDNGSFDPITLTKSKVLLPIIGRIGFEYIIDILKSSNIQEIFIFCNRCVDGIRKFIEQYKQTHDDETLNIQVFYSKDFTSLGAIMRNLDSRGIIKGNFVLINGDCIGNLRLEQLLEKHKENVKKDPGCVMTCVFRRMSPMHRARVGTESNPTLLLDSFQKILYFQKNSKRIIDVPTDILAKGSGEVFYNLFDTQISICSEKVPPDFSDNFDFESRENFINGLLADVELLQHHIYALILDSGYAARYERFHSYDYISCDILQRFTCPIVPDFFGDFHYRRNNVYMQDNVHFDNKRILMKNTAIARNSTIGSNVTLVNSFIGHNCSIGNNVKIINSYIFDDTQIGSDSKIERCLIDSNVKIYDNCNLNDSILAKNVVLGSKMHICNKKLYLNEENEATNHKVVGDDGRGEEYIKDQEDDDEYDEFDQDDSNDGDSDSTHFSESSDETIDSLGDEYSSFYNEVYDSLWRGIDEKTAQENIILEINSSKHAYNVPVKEVNSIVTRALLNLSLTAQKNLYPILKSNLDYGLPIIQNYIKSNESQNNCLYTIEEFHLNNRDRVTSIILVKIIQYLYEKNVLEEDIILDWFYKPNILPDHERAEQTMLRSYKEIQLFIKWLEEAEVETSDEEH</sequence>
<dbReference type="SMART" id="SM00515">
    <property type="entry name" value="eIF5C"/>
    <property type="match status" value="1"/>
</dbReference>
<reference evidence="11" key="1">
    <citation type="journal article" date="2020" name="PLoS Negl. Trop. Dis.">
        <title>High-quality nuclear genome for Sarcoptes scabiei-A critical resource for a neglected parasite.</title>
        <authorList>
            <person name="Korhonen P.K."/>
            <person name="Gasser R.B."/>
            <person name="Ma G."/>
            <person name="Wang T."/>
            <person name="Stroehlein A.J."/>
            <person name="Young N.D."/>
            <person name="Ang C.S."/>
            <person name="Fernando D.D."/>
            <person name="Lu H.C."/>
            <person name="Taylor S."/>
            <person name="Reynolds S.L."/>
            <person name="Mofiz E."/>
            <person name="Najaraj S.H."/>
            <person name="Gowda H."/>
            <person name="Madugundu A."/>
            <person name="Renuse S."/>
            <person name="Holt D."/>
            <person name="Pandey A."/>
            <person name="Papenfuss A.T."/>
            <person name="Fischer K."/>
        </authorList>
    </citation>
    <scope>NUCLEOTIDE SEQUENCE [LARGE SCALE GENOMIC DNA]</scope>
</reference>
<dbReference type="SUPFAM" id="SSF48371">
    <property type="entry name" value="ARM repeat"/>
    <property type="match status" value="1"/>
</dbReference>
<evidence type="ECO:0000256" key="6">
    <source>
        <dbReference type="ARBA" id="ARBA00046432"/>
    </source>
</evidence>
<dbReference type="PANTHER" id="PTHR45887:SF1">
    <property type="entry name" value="TRANSLATION INITIATION FACTOR EIF-2B SUBUNIT EPSILON"/>
    <property type="match status" value="1"/>
</dbReference>
<dbReference type="Pfam" id="PF02020">
    <property type="entry name" value="W2"/>
    <property type="match status" value="1"/>
</dbReference>
<dbReference type="InterPro" id="IPR003307">
    <property type="entry name" value="W2_domain"/>
</dbReference>
<dbReference type="SUPFAM" id="SSF53448">
    <property type="entry name" value="Nucleotide-diphospho-sugar transferases"/>
    <property type="match status" value="1"/>
</dbReference>
<dbReference type="CDD" id="cd11558">
    <property type="entry name" value="W2_eIF2B_epsilon"/>
    <property type="match status" value="1"/>
</dbReference>
<comment type="similarity">
    <text evidence="2">Belongs to the eIF-2B gamma/epsilon subunits family.</text>
</comment>
<evidence type="ECO:0000313" key="10">
    <source>
        <dbReference type="EnsemblMetazoa" id="KAF7490873.1"/>
    </source>
</evidence>
<accession>A0A834VEK6</accession>
<dbReference type="Gene3D" id="3.90.550.10">
    <property type="entry name" value="Spore Coat Polysaccharide Biosynthesis Protein SpsA, Chain A"/>
    <property type="match status" value="1"/>
</dbReference>
<dbReference type="InterPro" id="IPR044123">
    <property type="entry name" value="W2_eIF2B_epsilon"/>
</dbReference>
<evidence type="ECO:0000313" key="9">
    <source>
        <dbReference type="EMBL" id="KAF7490873.1"/>
    </source>
</evidence>
<keyword evidence="9" id="KW-0648">Protein biosynthesis</keyword>
<protein>
    <recommendedName>
        <fullName evidence="4">Translation initiation factor eIF2B subunit epsilon</fullName>
    </recommendedName>
    <alternativeName>
        <fullName evidence="5">eIF2B GDP-GTP exchange factor subunit epsilon</fullName>
    </alternativeName>
</protein>
<keyword evidence="9" id="KW-0396">Initiation factor</keyword>
<dbReference type="GO" id="GO:0003743">
    <property type="term" value="F:translation initiation factor activity"/>
    <property type="evidence" value="ECO:0007669"/>
    <property type="project" value="UniProtKB-KW"/>
</dbReference>
<evidence type="ECO:0000256" key="2">
    <source>
        <dbReference type="ARBA" id="ARBA00007878"/>
    </source>
</evidence>
<dbReference type="GO" id="GO:0031369">
    <property type="term" value="F:translation initiation factor binding"/>
    <property type="evidence" value="ECO:0007669"/>
    <property type="project" value="InterPro"/>
</dbReference>
<dbReference type="EnsemblMetazoa" id="SSS_7868s_mrna">
    <property type="protein sequence ID" value="KAF7490873.1"/>
    <property type="gene ID" value="SSS_7868"/>
</dbReference>
<comment type="subcellular location">
    <subcellularLocation>
        <location evidence="1">Cytoplasm</location>
        <location evidence="1">Cytosol</location>
    </subcellularLocation>
</comment>
<gene>
    <name evidence="9" type="ORF">SSS_7868</name>
</gene>
<dbReference type="PANTHER" id="PTHR45887">
    <property type="entry name" value="TRANSLATION INITIATION FACTOR EIF-2B SUBUNIT EPSILON"/>
    <property type="match status" value="1"/>
</dbReference>
<dbReference type="InterPro" id="IPR056764">
    <property type="entry name" value="LbH_EIF2B3/5"/>
</dbReference>
<reference evidence="9" key="2">
    <citation type="submission" date="2020-01" db="EMBL/GenBank/DDBJ databases">
        <authorList>
            <person name="Korhonen P.K.K."/>
            <person name="Guangxu M.G."/>
            <person name="Wang T.W."/>
            <person name="Stroehlein A.J.S."/>
            <person name="Young N.D."/>
            <person name="Ang C.-S.A."/>
            <person name="Fernando D.W.F."/>
            <person name="Lu H.L."/>
            <person name="Taylor S.T."/>
            <person name="Ehtesham M.E.M."/>
            <person name="Najaraj S.H.N."/>
            <person name="Harsha G.H.G."/>
            <person name="Madugundu A.M."/>
            <person name="Renuse S.R."/>
            <person name="Holt D.H."/>
            <person name="Pandey A.P."/>
            <person name="Papenfuss A.P."/>
            <person name="Gasser R.B.G."/>
            <person name="Fischer K.F."/>
        </authorList>
    </citation>
    <scope>NUCLEOTIDE SEQUENCE</scope>
    <source>
        <strain evidence="9">SSS_KF_BRIS2020</strain>
    </source>
</reference>
<dbReference type="Gene3D" id="1.25.40.180">
    <property type="match status" value="1"/>
</dbReference>
<keyword evidence="3" id="KW-0963">Cytoplasm</keyword>
<evidence type="ECO:0000259" key="8">
    <source>
        <dbReference type="PROSITE" id="PS51363"/>
    </source>
</evidence>
<comment type="subunit">
    <text evidence="6">Component of the translation initiation factor 2B (eIF2B) complex which is a heterodecamer of two sets of five different subunits: alpha, beta, gamma, delta and epsilon. Subunits alpha, beta and delta comprise a regulatory subcomplex and subunits epsilon and gamma comprise a catalytic subcomplex. Within the complex, the hexameric regulatory complex resides at the center, with the two heterodimeric catalytic subcomplexes bound on opposite sides.</text>
</comment>
<dbReference type="GO" id="GO:0005851">
    <property type="term" value="C:eukaryotic translation initiation factor 2B complex"/>
    <property type="evidence" value="ECO:0007669"/>
    <property type="project" value="TreeGrafter"/>
</dbReference>
<dbReference type="EMBL" id="WVUK01000062">
    <property type="protein sequence ID" value="KAF7490873.1"/>
    <property type="molecule type" value="Genomic_DNA"/>
</dbReference>
<feature type="compositionally biased region" description="Acidic residues" evidence="7">
    <location>
        <begin position="431"/>
        <end position="450"/>
    </location>
</feature>
<name>A0A834VEK6_SARSC</name>
<dbReference type="GO" id="GO:0005085">
    <property type="term" value="F:guanyl-nucleotide exchange factor activity"/>
    <property type="evidence" value="ECO:0007669"/>
    <property type="project" value="InterPro"/>
</dbReference>
<keyword evidence="11" id="KW-1185">Reference proteome</keyword>
<dbReference type="OrthoDB" id="424572at2759"/>
<evidence type="ECO:0000256" key="1">
    <source>
        <dbReference type="ARBA" id="ARBA00004514"/>
    </source>
</evidence>
<dbReference type="InterPro" id="IPR016024">
    <property type="entry name" value="ARM-type_fold"/>
</dbReference>
<feature type="domain" description="W2" evidence="8">
    <location>
        <begin position="467"/>
        <end position="641"/>
    </location>
</feature>
<dbReference type="Gene3D" id="2.160.10.10">
    <property type="entry name" value="Hexapeptide repeat proteins"/>
    <property type="match status" value="2"/>
</dbReference>
<dbReference type="InterPro" id="IPR029044">
    <property type="entry name" value="Nucleotide-diphossugar_trans"/>
</dbReference>
<dbReference type="Pfam" id="PF25084">
    <property type="entry name" value="LbH_EIF2B"/>
    <property type="match status" value="1"/>
</dbReference>